<proteinExistence type="predicted"/>
<sequence length="53" mass="5896">MRAILDEAVSEESTSEGPSLGEVMAEFRRRTGGVELDLPPRDDFGDRRVPDFS</sequence>
<feature type="region of interest" description="Disordered" evidence="1">
    <location>
        <begin position="1"/>
        <end position="22"/>
    </location>
</feature>
<gene>
    <name evidence="2" type="ORF">HJG52_01775</name>
</gene>
<evidence type="ECO:0000313" key="3">
    <source>
        <dbReference type="Proteomes" id="UP000588586"/>
    </source>
</evidence>
<feature type="compositionally biased region" description="Basic and acidic residues" evidence="1">
    <location>
        <begin position="38"/>
        <end position="53"/>
    </location>
</feature>
<evidence type="ECO:0000256" key="1">
    <source>
        <dbReference type="SAM" id="MobiDB-lite"/>
    </source>
</evidence>
<evidence type="ECO:0000313" key="2">
    <source>
        <dbReference type="EMBL" id="NNM44730.1"/>
    </source>
</evidence>
<dbReference type="EMBL" id="JABEPQ010000001">
    <property type="protein sequence ID" value="NNM44730.1"/>
    <property type="molecule type" value="Genomic_DNA"/>
</dbReference>
<feature type="region of interest" description="Disordered" evidence="1">
    <location>
        <begin position="34"/>
        <end position="53"/>
    </location>
</feature>
<dbReference type="Proteomes" id="UP000588586">
    <property type="component" value="Unassembled WGS sequence"/>
</dbReference>
<accession>A0A849H4L8</accession>
<comment type="caution">
    <text evidence="2">The sequence shown here is derived from an EMBL/GenBank/DDBJ whole genome shotgun (WGS) entry which is preliminary data.</text>
</comment>
<evidence type="ECO:0008006" key="4">
    <source>
        <dbReference type="Google" id="ProtNLM"/>
    </source>
</evidence>
<dbReference type="AlphaFoldDB" id="A0A849H4L8"/>
<reference evidence="2 3" key="1">
    <citation type="submission" date="2020-04" db="EMBL/GenBank/DDBJ databases">
        <title>Knoellia sp. isolate from air conditioner.</title>
        <authorList>
            <person name="Chea S."/>
            <person name="Kim D.-U."/>
        </authorList>
    </citation>
    <scope>NUCLEOTIDE SEQUENCE [LARGE SCALE GENOMIC DNA]</scope>
    <source>
        <strain evidence="2 3">DB2414S</strain>
    </source>
</reference>
<organism evidence="2 3">
    <name type="scientific">Knoellia koreensis</name>
    <dbReference type="NCBI Taxonomy" id="2730921"/>
    <lineage>
        <taxon>Bacteria</taxon>
        <taxon>Bacillati</taxon>
        <taxon>Actinomycetota</taxon>
        <taxon>Actinomycetes</taxon>
        <taxon>Micrococcales</taxon>
        <taxon>Intrasporangiaceae</taxon>
        <taxon>Knoellia</taxon>
    </lineage>
</organism>
<protein>
    <recommendedName>
        <fullName evidence="4">Plasmid stabilization protein</fullName>
    </recommendedName>
</protein>
<keyword evidence="3" id="KW-1185">Reference proteome</keyword>
<name>A0A849H4L8_9MICO</name>